<evidence type="ECO:0000313" key="3">
    <source>
        <dbReference type="Proteomes" id="UP000825729"/>
    </source>
</evidence>
<dbReference type="PANTHER" id="PTHR34285">
    <property type="entry name" value="OS08G0510800 PROTEIN"/>
    <property type="match status" value="1"/>
</dbReference>
<dbReference type="EMBL" id="JAINDJ010000003">
    <property type="protein sequence ID" value="KAG9452240.1"/>
    <property type="molecule type" value="Genomic_DNA"/>
</dbReference>
<accession>A0AAV7ETM8</accession>
<gene>
    <name evidence="2" type="ORF">H6P81_005144</name>
</gene>
<dbReference type="Proteomes" id="UP000825729">
    <property type="component" value="Unassembled WGS sequence"/>
</dbReference>
<proteinExistence type="predicted"/>
<dbReference type="AlphaFoldDB" id="A0AAV7ETM8"/>
<sequence length="326" mass="35057">MKASLKLREERRNPLLKAKVPVTVLGLPFVSGVTAGDPSDLSFHIRTSSDAGPSLSFAYKPNDRFNPFTLTLKSGVGVLGSPDSSPLILAAHFSLVGRASPSFSIQIRPRFGNFFLKRTALSSSLLCPSPVPASDPLKENGGNPALLTDFKSASGFFSGVSVSANTELPVTKRAAVRFRWGVNFPVDLGKQLPFLTVEKVSVGRVEEAKPRSASDSPVKDAGDDVDVLKGMCLWMGREVDALRRENKFIRESIEDLKSRLSIRNEREVAVLAKRPPVVGDSGDFDSWRKKKNGSGGASHATSSPIGTTESDVEAELKKAIKAASFT</sequence>
<dbReference type="PANTHER" id="PTHR34285:SF6">
    <property type="entry name" value="TRANSMEMBRANE PROTEIN"/>
    <property type="match status" value="1"/>
</dbReference>
<name>A0AAV7ETM8_ARIFI</name>
<evidence type="ECO:0000256" key="1">
    <source>
        <dbReference type="SAM" id="MobiDB-lite"/>
    </source>
</evidence>
<organism evidence="2 3">
    <name type="scientific">Aristolochia fimbriata</name>
    <name type="common">White veined hardy Dutchman's pipe vine</name>
    <dbReference type="NCBI Taxonomy" id="158543"/>
    <lineage>
        <taxon>Eukaryota</taxon>
        <taxon>Viridiplantae</taxon>
        <taxon>Streptophyta</taxon>
        <taxon>Embryophyta</taxon>
        <taxon>Tracheophyta</taxon>
        <taxon>Spermatophyta</taxon>
        <taxon>Magnoliopsida</taxon>
        <taxon>Magnoliidae</taxon>
        <taxon>Piperales</taxon>
        <taxon>Aristolochiaceae</taxon>
        <taxon>Aristolochia</taxon>
    </lineage>
</organism>
<reference evidence="2 3" key="1">
    <citation type="submission" date="2021-07" db="EMBL/GenBank/DDBJ databases">
        <title>The Aristolochia fimbriata genome: insights into angiosperm evolution, floral development and chemical biosynthesis.</title>
        <authorList>
            <person name="Jiao Y."/>
        </authorList>
    </citation>
    <scope>NUCLEOTIDE SEQUENCE [LARGE SCALE GENOMIC DNA]</scope>
    <source>
        <strain evidence="2">IBCAS-2021</strain>
        <tissue evidence="2">Leaf</tissue>
    </source>
</reference>
<feature type="compositionally biased region" description="Polar residues" evidence="1">
    <location>
        <begin position="299"/>
        <end position="309"/>
    </location>
</feature>
<keyword evidence="3" id="KW-1185">Reference proteome</keyword>
<protein>
    <submittedName>
        <fullName evidence="2">Uncharacterized protein</fullName>
    </submittedName>
</protein>
<feature type="region of interest" description="Disordered" evidence="1">
    <location>
        <begin position="280"/>
        <end position="311"/>
    </location>
</feature>
<evidence type="ECO:0000313" key="2">
    <source>
        <dbReference type="EMBL" id="KAG9452240.1"/>
    </source>
</evidence>
<comment type="caution">
    <text evidence="2">The sequence shown here is derived from an EMBL/GenBank/DDBJ whole genome shotgun (WGS) entry which is preliminary data.</text>
</comment>